<dbReference type="CDD" id="cd03801">
    <property type="entry name" value="GT4_PimA-like"/>
    <property type="match status" value="1"/>
</dbReference>
<dbReference type="EMBL" id="CP063849">
    <property type="protein sequence ID" value="QOY89753.1"/>
    <property type="molecule type" value="Genomic_DNA"/>
</dbReference>
<proteinExistence type="predicted"/>
<protein>
    <submittedName>
        <fullName evidence="1">Glycosyltransferase</fullName>
    </submittedName>
</protein>
<dbReference type="KEGG" id="pfer:IRI77_07320"/>
<dbReference type="AlphaFoldDB" id="A0A7S7SMC3"/>
<dbReference type="Pfam" id="PF13692">
    <property type="entry name" value="Glyco_trans_1_4"/>
    <property type="match status" value="1"/>
</dbReference>
<accession>A0A7S7SMC3</accession>
<gene>
    <name evidence="1" type="ORF">IRI77_07320</name>
</gene>
<dbReference type="RefSeq" id="WP_194451415.1">
    <property type="nucleotide sequence ID" value="NZ_CP063849.1"/>
</dbReference>
<dbReference type="PANTHER" id="PTHR12526">
    <property type="entry name" value="GLYCOSYLTRANSFERASE"/>
    <property type="match status" value="1"/>
</dbReference>
<keyword evidence="2" id="KW-1185">Reference proteome</keyword>
<keyword evidence="1" id="KW-0808">Transferase</keyword>
<organism evidence="1 2">
    <name type="scientific">Paludibaculum fermentans</name>
    <dbReference type="NCBI Taxonomy" id="1473598"/>
    <lineage>
        <taxon>Bacteria</taxon>
        <taxon>Pseudomonadati</taxon>
        <taxon>Acidobacteriota</taxon>
        <taxon>Terriglobia</taxon>
        <taxon>Bryobacterales</taxon>
        <taxon>Bryobacteraceae</taxon>
        <taxon>Paludibaculum</taxon>
    </lineage>
</organism>
<name>A0A7S7SMC3_PALFE</name>
<reference evidence="1 2" key="1">
    <citation type="submission" date="2020-10" db="EMBL/GenBank/DDBJ databases">
        <title>Complete genome sequence of Paludibaculum fermentans P105T, a facultatively anaerobic acidobacterium capable of dissimilatory Fe(III) reduction.</title>
        <authorList>
            <person name="Dedysh S.N."/>
            <person name="Beletsky A.V."/>
            <person name="Kulichevskaya I.S."/>
            <person name="Mardanov A.V."/>
            <person name="Ravin N.V."/>
        </authorList>
    </citation>
    <scope>NUCLEOTIDE SEQUENCE [LARGE SCALE GENOMIC DNA]</scope>
    <source>
        <strain evidence="1 2">P105</strain>
    </source>
</reference>
<sequence>MKQFLKRAFFSLLGKEPEAVIAIFGPGPHGDKLRELVPDRRVVYIPVEEGDSTGEIWLRARRALAPYRVGLAAAPVANRKILTAACTVCAGKVLAFHGNLDRHHLHWSTPLASALFAAGVPLDRIWLRPSWWPGRKREVSDLPRVWRRIEGRPARPGAPKVAVLSPYCPYPLSHGGAVRIYNLLRNASSYCDVTIFAFEDGQSESDFAQLTEFCTNLYIAKKPRYREPRWSTLLPPEACEFYTPELHEQLRRELNGQILQVEYTMLGRYGGDVLVEHDVTWDLFEQLHAQEKSLRSWWDLYRWRLYETRVLKSFPRVVAMSDKDAGLLGHPGTVVIPNGVDLDRFQPAPEEGPARRLLFIGSFRHFPNVAAYRFFREQVWPLLSKQLADLEVDVVAGPDPHLYWSQPPGDRRIRLHGFVSDVRPFYKDTHLVLIPTVVSAGTNLKALEAMATQRAIVSTPSGVAGLGLEHGKSVWIADTARAFAEGIQYLLENKERRTALAQAAYELAKDRYGWPALALRQVQVWRKQ</sequence>
<evidence type="ECO:0000313" key="1">
    <source>
        <dbReference type="EMBL" id="QOY89753.1"/>
    </source>
</evidence>
<evidence type="ECO:0000313" key="2">
    <source>
        <dbReference type="Proteomes" id="UP000593892"/>
    </source>
</evidence>
<dbReference type="GO" id="GO:0016740">
    <property type="term" value="F:transferase activity"/>
    <property type="evidence" value="ECO:0007669"/>
    <property type="project" value="UniProtKB-KW"/>
</dbReference>
<dbReference type="Gene3D" id="3.40.50.2000">
    <property type="entry name" value="Glycogen Phosphorylase B"/>
    <property type="match status" value="2"/>
</dbReference>
<dbReference type="Proteomes" id="UP000593892">
    <property type="component" value="Chromosome"/>
</dbReference>
<dbReference type="SUPFAM" id="SSF53756">
    <property type="entry name" value="UDP-Glycosyltransferase/glycogen phosphorylase"/>
    <property type="match status" value="1"/>
</dbReference>